<dbReference type="Proteomes" id="UP000824782">
    <property type="component" value="Unassembled WGS sequence"/>
</dbReference>
<comment type="caution">
    <text evidence="11">The sequence shown here is derived from an EMBL/GenBank/DDBJ whole genome shotgun (WGS) entry which is preliminary data.</text>
</comment>
<dbReference type="GO" id="GO:0004875">
    <property type="term" value="F:complement receptor activity"/>
    <property type="evidence" value="ECO:0007669"/>
    <property type="project" value="TreeGrafter"/>
</dbReference>
<feature type="transmembrane region" description="Helical" evidence="9">
    <location>
        <begin position="241"/>
        <end position="266"/>
    </location>
</feature>
<dbReference type="PANTHER" id="PTHR24225:SF71">
    <property type="entry name" value="C3A ANAPHYLATOXIN CHEMOTACTIC RECEPTOR-LIKE"/>
    <property type="match status" value="1"/>
</dbReference>
<dbReference type="GO" id="GO:0006954">
    <property type="term" value="P:inflammatory response"/>
    <property type="evidence" value="ECO:0007669"/>
    <property type="project" value="TreeGrafter"/>
</dbReference>
<dbReference type="GO" id="GO:0004930">
    <property type="term" value="F:G protein-coupled receptor activity"/>
    <property type="evidence" value="ECO:0007669"/>
    <property type="project" value="UniProtKB-KW"/>
</dbReference>
<dbReference type="InterPro" id="IPR000826">
    <property type="entry name" value="Formyl_rcpt-rel"/>
</dbReference>
<dbReference type="EMBL" id="WNYA01000008">
    <property type="protein sequence ID" value="KAG8557838.1"/>
    <property type="molecule type" value="Genomic_DNA"/>
</dbReference>
<evidence type="ECO:0000256" key="6">
    <source>
        <dbReference type="ARBA" id="ARBA00023170"/>
    </source>
</evidence>
<dbReference type="AlphaFoldDB" id="A0AAV7ACI2"/>
<evidence type="ECO:0000256" key="4">
    <source>
        <dbReference type="ARBA" id="ARBA00023040"/>
    </source>
</evidence>
<feature type="transmembrane region" description="Helical" evidence="9">
    <location>
        <begin position="103"/>
        <end position="124"/>
    </location>
</feature>
<feature type="transmembrane region" description="Helical" evidence="9">
    <location>
        <begin position="278"/>
        <end position="299"/>
    </location>
</feature>
<evidence type="ECO:0000256" key="9">
    <source>
        <dbReference type="SAM" id="Phobius"/>
    </source>
</evidence>
<comment type="similarity">
    <text evidence="8">Belongs to the chemokine-like receptor (CMKLR) family.</text>
</comment>
<feature type="transmembrane region" description="Helical" evidence="9">
    <location>
        <begin position="319"/>
        <end position="343"/>
    </location>
</feature>
<evidence type="ECO:0000256" key="8">
    <source>
        <dbReference type="ARBA" id="ARBA00025736"/>
    </source>
</evidence>
<feature type="transmembrane region" description="Helical" evidence="9">
    <location>
        <begin position="65"/>
        <end position="83"/>
    </location>
</feature>
<accession>A0AAV7ACI2</accession>
<dbReference type="PANTHER" id="PTHR24225">
    <property type="entry name" value="CHEMOTACTIC RECEPTOR"/>
    <property type="match status" value="1"/>
</dbReference>
<dbReference type="GO" id="GO:0007200">
    <property type="term" value="P:phospholipase C-activating G protein-coupled receptor signaling pathway"/>
    <property type="evidence" value="ECO:0007669"/>
    <property type="project" value="TreeGrafter"/>
</dbReference>
<organism evidence="11 12">
    <name type="scientific">Engystomops pustulosus</name>
    <name type="common">Tungara frog</name>
    <name type="synonym">Physalaemus pustulosus</name>
    <dbReference type="NCBI Taxonomy" id="76066"/>
    <lineage>
        <taxon>Eukaryota</taxon>
        <taxon>Metazoa</taxon>
        <taxon>Chordata</taxon>
        <taxon>Craniata</taxon>
        <taxon>Vertebrata</taxon>
        <taxon>Euteleostomi</taxon>
        <taxon>Amphibia</taxon>
        <taxon>Batrachia</taxon>
        <taxon>Anura</taxon>
        <taxon>Neobatrachia</taxon>
        <taxon>Hyloidea</taxon>
        <taxon>Leptodactylidae</taxon>
        <taxon>Leiuperinae</taxon>
        <taxon>Engystomops</taxon>
    </lineage>
</organism>
<keyword evidence="7" id="KW-0807">Transducer</keyword>
<evidence type="ECO:0000313" key="11">
    <source>
        <dbReference type="EMBL" id="KAG8557838.1"/>
    </source>
</evidence>
<evidence type="ECO:0000256" key="1">
    <source>
        <dbReference type="ARBA" id="ARBA00004141"/>
    </source>
</evidence>
<dbReference type="Pfam" id="PF00001">
    <property type="entry name" value="7tm_1"/>
    <property type="match status" value="2"/>
</dbReference>
<evidence type="ECO:0000256" key="2">
    <source>
        <dbReference type="ARBA" id="ARBA00022692"/>
    </source>
</evidence>
<keyword evidence="6" id="KW-0675">Receptor</keyword>
<dbReference type="Gene3D" id="1.20.1070.10">
    <property type="entry name" value="Rhodopsin 7-helix transmembrane proteins"/>
    <property type="match status" value="2"/>
</dbReference>
<dbReference type="PROSITE" id="PS50262">
    <property type="entry name" value="G_PROTEIN_RECEP_F1_2"/>
    <property type="match status" value="1"/>
</dbReference>
<keyword evidence="3 9" id="KW-1133">Transmembrane helix</keyword>
<sequence>MVLSQDLCYPIVDLLLIVEKYDAYYIAFQYFNFVMSIVICLVGLVGNAIVIFFIGFVMKNHKSKYWFLNLAIADAFCILTLPLHATATLEGSWTMGPHVCKLFLFSLCTNMYASVFILIALNIARVLSVAKPMFHLKFMSRRVSFWICSFIWIFTILSCIPVFYFGGEVKIGDFVICSYMNTETFDIRYNISSGNATGDILYSEIYTKFNPLFQQCSSDTCCGGQMALDLWSHMLFTAEKFVIPFIIMGYFLPLGIVIVCNVTIAIQVRESKTINTHRIYRIVLIIIAVFFITWTPVVISETVLFTAIVNRDLVAMLNVFLYMPLFVNIAYTNCCLNPILYVLSGGQMRMGLSDFISSIRSSNT</sequence>
<evidence type="ECO:0000256" key="5">
    <source>
        <dbReference type="ARBA" id="ARBA00023136"/>
    </source>
</evidence>
<dbReference type="PRINTS" id="PR00237">
    <property type="entry name" value="GPCRRHODOPSN"/>
</dbReference>
<dbReference type="InterPro" id="IPR000276">
    <property type="entry name" value="GPCR_Rhodpsn"/>
</dbReference>
<feature type="transmembrane region" description="Helical" evidence="9">
    <location>
        <begin position="30"/>
        <end position="58"/>
    </location>
</feature>
<comment type="subcellular location">
    <subcellularLocation>
        <location evidence="1">Membrane</location>
        <topology evidence="1">Multi-pass membrane protein</topology>
    </subcellularLocation>
</comment>
<keyword evidence="5 9" id="KW-0472">Membrane</keyword>
<dbReference type="SUPFAM" id="SSF81321">
    <property type="entry name" value="Family A G protein-coupled receptor-like"/>
    <property type="match status" value="1"/>
</dbReference>
<keyword evidence="4" id="KW-0297">G-protein coupled receptor</keyword>
<feature type="transmembrane region" description="Helical" evidence="9">
    <location>
        <begin position="145"/>
        <end position="165"/>
    </location>
</feature>
<keyword evidence="2 9" id="KW-0812">Transmembrane</keyword>
<keyword evidence="12" id="KW-1185">Reference proteome</keyword>
<dbReference type="GO" id="GO:0005886">
    <property type="term" value="C:plasma membrane"/>
    <property type="evidence" value="ECO:0007669"/>
    <property type="project" value="TreeGrafter"/>
</dbReference>
<dbReference type="InterPro" id="IPR017452">
    <property type="entry name" value="GPCR_Rhodpsn_7TM"/>
</dbReference>
<feature type="domain" description="G-protein coupled receptors family 1 profile" evidence="10">
    <location>
        <begin position="46"/>
        <end position="341"/>
    </location>
</feature>
<evidence type="ECO:0000313" key="12">
    <source>
        <dbReference type="Proteomes" id="UP000824782"/>
    </source>
</evidence>
<dbReference type="GO" id="GO:0007204">
    <property type="term" value="P:positive regulation of cytosolic calcium ion concentration"/>
    <property type="evidence" value="ECO:0007669"/>
    <property type="project" value="TreeGrafter"/>
</dbReference>
<gene>
    <name evidence="11" type="ORF">GDO81_016743</name>
</gene>
<evidence type="ECO:0000259" key="10">
    <source>
        <dbReference type="PROSITE" id="PS50262"/>
    </source>
</evidence>
<reference evidence="11" key="1">
    <citation type="thesis" date="2020" institute="ProQuest LLC" country="789 East Eisenhower Parkway, Ann Arbor, MI, USA">
        <title>Comparative Genomics and Chromosome Evolution.</title>
        <authorList>
            <person name="Mudd A.B."/>
        </authorList>
    </citation>
    <scope>NUCLEOTIDE SEQUENCE</scope>
    <source>
        <strain evidence="11">237g6f4</strain>
        <tissue evidence="11">Blood</tissue>
    </source>
</reference>
<name>A0AAV7ACI2_ENGPU</name>
<protein>
    <recommendedName>
        <fullName evidence="10">G-protein coupled receptors family 1 profile domain-containing protein</fullName>
    </recommendedName>
</protein>
<proteinExistence type="inferred from homology"/>
<evidence type="ECO:0000256" key="3">
    <source>
        <dbReference type="ARBA" id="ARBA00022989"/>
    </source>
</evidence>
<evidence type="ECO:0000256" key="7">
    <source>
        <dbReference type="ARBA" id="ARBA00023224"/>
    </source>
</evidence>